<feature type="signal peptide" evidence="1">
    <location>
        <begin position="1"/>
        <end position="19"/>
    </location>
</feature>
<dbReference type="EMBL" id="JACNMF010000001">
    <property type="protein sequence ID" value="MBC3757226.1"/>
    <property type="molecule type" value="Genomic_DNA"/>
</dbReference>
<sequence length="130" mass="15133">MKTQVLTFVMLCMLNLVWAQDLRNAPKHDVSNNPPKLKVSNRLLLFEWMDLGLRPQIGGLFSKTFNDIAENLTWRDFYDDFDFGIKLNLKCRLNEAMGLKFAYNMGMLNFDGNLGTLEGYYMQVSVAYRF</sequence>
<comment type="caution">
    <text evidence="2">The sequence shown here is derived from an EMBL/GenBank/DDBJ whole genome shotgun (WGS) entry which is preliminary data.</text>
</comment>
<dbReference type="AlphaFoldDB" id="A0A923HA75"/>
<accession>A0A923HA75</accession>
<organism evidence="2 3">
    <name type="scientific">Hyunsoonleella aquatilis</name>
    <dbReference type="NCBI Taxonomy" id="2762758"/>
    <lineage>
        <taxon>Bacteria</taxon>
        <taxon>Pseudomonadati</taxon>
        <taxon>Bacteroidota</taxon>
        <taxon>Flavobacteriia</taxon>
        <taxon>Flavobacteriales</taxon>
        <taxon>Flavobacteriaceae</taxon>
    </lineage>
</organism>
<reference evidence="2" key="1">
    <citation type="submission" date="2020-08" db="EMBL/GenBank/DDBJ databases">
        <title>Hyunsoonleella sp. strain SJ7 genome sequencing and assembly.</title>
        <authorList>
            <person name="Kim I."/>
        </authorList>
    </citation>
    <scope>NUCLEOTIDE SEQUENCE</scope>
    <source>
        <strain evidence="2">SJ7</strain>
    </source>
</reference>
<protein>
    <recommendedName>
        <fullName evidence="4">DUF3575 domain-containing protein</fullName>
    </recommendedName>
</protein>
<name>A0A923HA75_9FLAO</name>
<keyword evidence="3" id="KW-1185">Reference proteome</keyword>
<proteinExistence type="predicted"/>
<evidence type="ECO:0000313" key="2">
    <source>
        <dbReference type="EMBL" id="MBC3757226.1"/>
    </source>
</evidence>
<evidence type="ECO:0000256" key="1">
    <source>
        <dbReference type="SAM" id="SignalP"/>
    </source>
</evidence>
<keyword evidence="1" id="KW-0732">Signal</keyword>
<evidence type="ECO:0008006" key="4">
    <source>
        <dbReference type="Google" id="ProtNLM"/>
    </source>
</evidence>
<dbReference type="Proteomes" id="UP000656244">
    <property type="component" value="Unassembled WGS sequence"/>
</dbReference>
<feature type="chain" id="PRO_5037896422" description="DUF3575 domain-containing protein" evidence="1">
    <location>
        <begin position="20"/>
        <end position="130"/>
    </location>
</feature>
<dbReference type="RefSeq" id="WP_186558225.1">
    <property type="nucleotide sequence ID" value="NZ_JACNMF010000001.1"/>
</dbReference>
<gene>
    <name evidence="2" type="ORF">H7U19_02340</name>
</gene>
<evidence type="ECO:0000313" key="3">
    <source>
        <dbReference type="Proteomes" id="UP000656244"/>
    </source>
</evidence>